<evidence type="ECO:0000256" key="1">
    <source>
        <dbReference type="SAM" id="MobiDB-lite"/>
    </source>
</evidence>
<feature type="transmembrane region" description="Helical" evidence="2">
    <location>
        <begin position="59"/>
        <end position="84"/>
    </location>
</feature>
<evidence type="ECO:0000256" key="2">
    <source>
        <dbReference type="SAM" id="Phobius"/>
    </source>
</evidence>
<proteinExistence type="predicted"/>
<keyword evidence="2" id="KW-0812">Transmembrane</keyword>
<keyword evidence="2" id="KW-1133">Transmembrane helix</keyword>
<protein>
    <submittedName>
        <fullName evidence="3">Uncharacterized protein</fullName>
    </submittedName>
</protein>
<evidence type="ECO:0000313" key="4">
    <source>
        <dbReference type="Proteomes" id="UP001160499"/>
    </source>
</evidence>
<keyword evidence="4" id="KW-1185">Reference proteome</keyword>
<feature type="region of interest" description="Disordered" evidence="1">
    <location>
        <begin position="1"/>
        <end position="26"/>
    </location>
</feature>
<evidence type="ECO:0000313" key="3">
    <source>
        <dbReference type="EMBL" id="MDH6219565.1"/>
    </source>
</evidence>
<dbReference type="Proteomes" id="UP001160499">
    <property type="component" value="Unassembled WGS sequence"/>
</dbReference>
<organism evidence="3 4">
    <name type="scientific">Streptomyces pseudovenezuelae</name>
    <dbReference type="NCBI Taxonomy" id="67350"/>
    <lineage>
        <taxon>Bacteria</taxon>
        <taxon>Bacillati</taxon>
        <taxon>Actinomycetota</taxon>
        <taxon>Actinomycetes</taxon>
        <taxon>Kitasatosporales</taxon>
        <taxon>Streptomycetaceae</taxon>
        <taxon>Streptomyces</taxon>
        <taxon>Streptomyces aurantiacus group</taxon>
    </lineage>
</organism>
<keyword evidence="2" id="KW-0472">Membrane</keyword>
<gene>
    <name evidence="3" type="ORF">M2283_006904</name>
</gene>
<reference evidence="3 4" key="1">
    <citation type="submission" date="2023-04" db="EMBL/GenBank/DDBJ databases">
        <title>Forest soil microbial communities from Buena Vista Peninsula, Colon Province, Panama.</title>
        <authorList>
            <person name="Bouskill N."/>
        </authorList>
    </citation>
    <scope>NUCLEOTIDE SEQUENCE [LARGE SCALE GENOMIC DNA]</scope>
    <source>
        <strain evidence="3 4">GGS1</strain>
    </source>
</reference>
<sequence>MQEGFYLQPSQENPGPKHSSGGHSVPRKKWHLETRYLAPNIALLAVEIIFGTSGNLSDIRIFGTSGIPLGILLCLTQMALLLATMHRLDRRSRREGTTW</sequence>
<dbReference type="EMBL" id="JARXVH010000013">
    <property type="protein sequence ID" value="MDH6219565.1"/>
    <property type="molecule type" value="Genomic_DNA"/>
</dbReference>
<accession>A0ABT6LUK4</accession>
<comment type="caution">
    <text evidence="3">The sequence shown here is derived from an EMBL/GenBank/DDBJ whole genome shotgun (WGS) entry which is preliminary data.</text>
</comment>
<name>A0ABT6LUK4_9ACTN</name>